<organism evidence="2 3">
    <name type="scientific">Rubritalea squalenifaciens DSM 18772</name>
    <dbReference type="NCBI Taxonomy" id="1123071"/>
    <lineage>
        <taxon>Bacteria</taxon>
        <taxon>Pseudomonadati</taxon>
        <taxon>Verrucomicrobiota</taxon>
        <taxon>Verrucomicrobiia</taxon>
        <taxon>Verrucomicrobiales</taxon>
        <taxon>Rubritaleaceae</taxon>
        <taxon>Rubritalea</taxon>
    </lineage>
</organism>
<feature type="transmembrane region" description="Helical" evidence="1">
    <location>
        <begin position="31"/>
        <end position="51"/>
    </location>
</feature>
<keyword evidence="1" id="KW-0472">Membrane</keyword>
<name>A0A1M6SFM5_9BACT</name>
<keyword evidence="3" id="KW-1185">Reference proteome</keyword>
<reference evidence="2 3" key="1">
    <citation type="submission" date="2016-11" db="EMBL/GenBank/DDBJ databases">
        <authorList>
            <person name="Jaros S."/>
            <person name="Januszkiewicz K."/>
            <person name="Wedrychowicz H."/>
        </authorList>
    </citation>
    <scope>NUCLEOTIDE SEQUENCE [LARGE SCALE GENOMIC DNA]</scope>
    <source>
        <strain evidence="2 3">DSM 18772</strain>
    </source>
</reference>
<accession>A0A1M6SFM5</accession>
<dbReference type="EMBL" id="FQYR01000009">
    <property type="protein sequence ID" value="SHK43499.1"/>
    <property type="molecule type" value="Genomic_DNA"/>
</dbReference>
<gene>
    <name evidence="2" type="ORF">SAMN02745181_3813</name>
</gene>
<evidence type="ECO:0000313" key="2">
    <source>
        <dbReference type="EMBL" id="SHK43499.1"/>
    </source>
</evidence>
<feature type="transmembrane region" description="Helical" evidence="1">
    <location>
        <begin position="85"/>
        <end position="108"/>
    </location>
</feature>
<dbReference type="InParanoid" id="A0A1M6SFM5"/>
<keyword evidence="1" id="KW-0812">Transmembrane</keyword>
<keyword evidence="1" id="KW-1133">Transmembrane helix</keyword>
<feature type="transmembrane region" description="Helical" evidence="1">
    <location>
        <begin position="58"/>
        <end position="79"/>
    </location>
</feature>
<evidence type="ECO:0000313" key="3">
    <source>
        <dbReference type="Proteomes" id="UP000184510"/>
    </source>
</evidence>
<dbReference type="AlphaFoldDB" id="A0A1M6SFM5"/>
<sequence length="132" mass="13907">MLDMETPYATPNSSPDSGVILEADQLLLDKAASGLSLINLAILVNICSVVLMYAVSPLLGLLALVGLVMALVGIIRVGVGTKAGTLMTVFYVLLMFVPYLNILILLAVNSRASNHLKKHGYKVGLVGAKKPS</sequence>
<dbReference type="Proteomes" id="UP000184510">
    <property type="component" value="Unassembled WGS sequence"/>
</dbReference>
<protein>
    <submittedName>
        <fullName evidence="2">Uncharacterized protein</fullName>
    </submittedName>
</protein>
<proteinExistence type="predicted"/>
<evidence type="ECO:0000256" key="1">
    <source>
        <dbReference type="SAM" id="Phobius"/>
    </source>
</evidence>